<organism evidence="1 2">
    <name type="scientific">Rouxiella badensis</name>
    <dbReference type="NCBI Taxonomy" id="1646377"/>
    <lineage>
        <taxon>Bacteria</taxon>
        <taxon>Pseudomonadati</taxon>
        <taxon>Pseudomonadota</taxon>
        <taxon>Gammaproteobacteria</taxon>
        <taxon>Enterobacterales</taxon>
        <taxon>Yersiniaceae</taxon>
        <taxon>Rouxiella</taxon>
    </lineage>
</organism>
<keyword evidence="2" id="KW-1185">Reference proteome</keyword>
<evidence type="ECO:0000313" key="1">
    <source>
        <dbReference type="EMBL" id="ORJ25387.1"/>
    </source>
</evidence>
<proteinExistence type="predicted"/>
<gene>
    <name evidence="1" type="ORF">BS640_11285</name>
</gene>
<dbReference type="Proteomes" id="UP000192536">
    <property type="component" value="Unassembled WGS sequence"/>
</dbReference>
<comment type="caution">
    <text evidence="1">The sequence shown here is derived from an EMBL/GenBank/DDBJ whole genome shotgun (WGS) entry which is preliminary data.</text>
</comment>
<sequence length="65" mass="7810">MIQSGMDCVKHFFIPRFRLTNTLITIIKLFPDSSFSDKRQVLNTFELYISDFNMFKFFNQMTHHA</sequence>
<name>A0A1X0WF24_9GAMM</name>
<evidence type="ECO:0000313" key="2">
    <source>
        <dbReference type="Proteomes" id="UP000192536"/>
    </source>
</evidence>
<reference evidence="1 2" key="1">
    <citation type="journal article" date="2017" name="Int. J. Syst. Evol. Microbiol.">
        <title>Rouxiella badensis sp. nov. and Rouxiella silvae sp. nov. isolated from peat bog soil in Germany and emendation of the genus description.</title>
        <authorList>
            <person name="Le Fleche-Mateos A."/>
            <person name="Kugler J.H."/>
            <person name="Hansen S.H."/>
            <person name="Syldatk C."/>
            <person name="Hausmann R."/>
            <person name="Lomprez F."/>
            <person name="Vandenbogaert M."/>
            <person name="Manuguerra J.C."/>
            <person name="Grimont P.A."/>
        </authorList>
    </citation>
    <scope>NUCLEOTIDE SEQUENCE [LARGE SCALE GENOMIC DNA]</scope>
    <source>
        <strain evidence="1 2">DSM 100043</strain>
    </source>
</reference>
<protein>
    <submittedName>
        <fullName evidence="1">Uncharacterized protein</fullName>
    </submittedName>
</protein>
<dbReference type="STRING" id="1646377.BS640_11285"/>
<dbReference type="AlphaFoldDB" id="A0A1X0WF24"/>
<dbReference type="EMBL" id="MRWE01000016">
    <property type="protein sequence ID" value="ORJ25387.1"/>
    <property type="molecule type" value="Genomic_DNA"/>
</dbReference>
<accession>A0A1X0WF24</accession>